<dbReference type="EMBL" id="JTDY01000354">
    <property type="protein sequence ID" value="KOB77572.1"/>
    <property type="molecule type" value="Genomic_DNA"/>
</dbReference>
<evidence type="ECO:0000256" key="2">
    <source>
        <dbReference type="ARBA" id="ARBA00009072"/>
    </source>
</evidence>
<sequence>MAEEEKTPRPGEAALKNMQLLKNNSPATFDTPEHNLPFSPLPPTVRGQKSDNPADAFLANHTSEDNASYDRVIALEDRKRASKLASQFEAEVRSIQLVEAALALPSIEQQADQTERPYEAEVRSIQLVEAALALPSIEQQADQTERPVIALEGYKLASQFEVEVRSIQLVEAALALPSIEQQADQTERPYELDTWRYTARNHIMYVPDRAASQRPPPKPELMHHNTRLKNEPFDHDATATGKIGVDGTSATTDKGTAEYGLVGTPSPRPGAGPDASPLMTWGEIEGTPFRLDGGDTPLPAMSPAARKLAAKHLLSPRLKLTPNDVGVHHASPKRTPRSRRRGTPSAHKEASASASGTIDNNITDNLLQINLAKRTRVAAAERFH</sequence>
<feature type="region of interest" description="Disordered" evidence="4">
    <location>
        <begin position="316"/>
        <end position="357"/>
    </location>
</feature>
<gene>
    <name evidence="5" type="ORF">OBRU01_04037</name>
</gene>
<protein>
    <submittedName>
        <fullName evidence="5">Protein DGCR14-like protein</fullName>
    </submittedName>
</protein>
<accession>A0A0L7LQ57</accession>
<proteinExistence type="inferred from homology"/>
<evidence type="ECO:0000256" key="3">
    <source>
        <dbReference type="ARBA" id="ARBA00023242"/>
    </source>
</evidence>
<feature type="compositionally biased region" description="Basic residues" evidence="4">
    <location>
        <begin position="330"/>
        <end position="342"/>
    </location>
</feature>
<evidence type="ECO:0000313" key="6">
    <source>
        <dbReference type="Proteomes" id="UP000037510"/>
    </source>
</evidence>
<dbReference type="AlphaFoldDB" id="A0A0L7LQ57"/>
<dbReference type="PANTHER" id="PTHR12940:SF0">
    <property type="entry name" value="SPLICING FACTOR ESS-2 HOMOLOG"/>
    <property type="match status" value="1"/>
</dbReference>
<comment type="similarity">
    <text evidence="2">Belongs to the ESS2 family.</text>
</comment>
<reference evidence="5 6" key="1">
    <citation type="journal article" date="2015" name="Genome Biol. Evol.">
        <title>The genome of winter moth (Operophtera brumata) provides a genomic perspective on sexual dimorphism and phenology.</title>
        <authorList>
            <person name="Derks M.F."/>
            <person name="Smit S."/>
            <person name="Salis L."/>
            <person name="Schijlen E."/>
            <person name="Bossers A."/>
            <person name="Mateman C."/>
            <person name="Pijl A.S."/>
            <person name="de Ridder D."/>
            <person name="Groenen M.A."/>
            <person name="Visser M.E."/>
            <person name="Megens H.J."/>
        </authorList>
    </citation>
    <scope>NUCLEOTIDE SEQUENCE [LARGE SCALE GENOMIC DNA]</scope>
    <source>
        <strain evidence="5">WM2013NL</strain>
        <tissue evidence="5">Head and thorax</tissue>
    </source>
</reference>
<dbReference type="GO" id="GO:0071013">
    <property type="term" value="C:catalytic step 2 spliceosome"/>
    <property type="evidence" value="ECO:0007669"/>
    <property type="project" value="TreeGrafter"/>
</dbReference>
<keyword evidence="3" id="KW-0539">Nucleus</keyword>
<dbReference type="Pfam" id="PF09751">
    <property type="entry name" value="Es2"/>
    <property type="match status" value="1"/>
</dbReference>
<feature type="region of interest" description="Disordered" evidence="4">
    <location>
        <begin position="18"/>
        <end position="63"/>
    </location>
</feature>
<keyword evidence="6" id="KW-1185">Reference proteome</keyword>
<name>A0A0L7LQ57_OPEBR</name>
<comment type="subcellular location">
    <subcellularLocation>
        <location evidence="1">Nucleus</location>
    </subcellularLocation>
</comment>
<evidence type="ECO:0000313" key="5">
    <source>
        <dbReference type="EMBL" id="KOB77572.1"/>
    </source>
</evidence>
<evidence type="ECO:0000256" key="1">
    <source>
        <dbReference type="ARBA" id="ARBA00004123"/>
    </source>
</evidence>
<comment type="caution">
    <text evidence="5">The sequence shown here is derived from an EMBL/GenBank/DDBJ whole genome shotgun (WGS) entry which is preliminary data.</text>
</comment>
<dbReference type="STRING" id="104452.A0A0L7LQ57"/>
<organism evidence="5 6">
    <name type="scientific">Operophtera brumata</name>
    <name type="common">Winter moth</name>
    <name type="synonym">Phalaena brumata</name>
    <dbReference type="NCBI Taxonomy" id="104452"/>
    <lineage>
        <taxon>Eukaryota</taxon>
        <taxon>Metazoa</taxon>
        <taxon>Ecdysozoa</taxon>
        <taxon>Arthropoda</taxon>
        <taxon>Hexapoda</taxon>
        <taxon>Insecta</taxon>
        <taxon>Pterygota</taxon>
        <taxon>Neoptera</taxon>
        <taxon>Endopterygota</taxon>
        <taxon>Lepidoptera</taxon>
        <taxon>Glossata</taxon>
        <taxon>Ditrysia</taxon>
        <taxon>Geometroidea</taxon>
        <taxon>Geometridae</taxon>
        <taxon>Larentiinae</taxon>
        <taxon>Operophtera</taxon>
    </lineage>
</organism>
<dbReference type="PANTHER" id="PTHR12940">
    <property type="entry name" value="ES-2 PROTEIN - RELATED"/>
    <property type="match status" value="1"/>
</dbReference>
<dbReference type="InterPro" id="IPR019148">
    <property type="entry name" value="Nuclear_protein_DGCR14_ESS-2"/>
</dbReference>
<dbReference type="Proteomes" id="UP000037510">
    <property type="component" value="Unassembled WGS sequence"/>
</dbReference>
<evidence type="ECO:0000256" key="4">
    <source>
        <dbReference type="SAM" id="MobiDB-lite"/>
    </source>
</evidence>